<keyword evidence="4" id="KW-0479">Metal-binding</keyword>
<reference evidence="11" key="1">
    <citation type="submission" date="2016-10" db="EMBL/GenBank/DDBJ databases">
        <authorList>
            <person name="Varghese N."/>
            <person name="Submissions S."/>
        </authorList>
    </citation>
    <scope>NUCLEOTIDE SEQUENCE [LARGE SCALE GENOMIC DNA]</scope>
    <source>
        <strain evidence="11">DSM 18609</strain>
    </source>
</reference>
<dbReference type="InterPro" id="IPR005846">
    <property type="entry name" value="A-D-PHexomutase_a/b/a-III"/>
</dbReference>
<comment type="cofactor">
    <cofactor evidence="1">
        <name>Mg(2+)</name>
        <dbReference type="ChEBI" id="CHEBI:18420"/>
    </cofactor>
</comment>
<evidence type="ECO:0000256" key="6">
    <source>
        <dbReference type="ARBA" id="ARBA00023235"/>
    </source>
</evidence>
<feature type="domain" description="Alpha-D-phosphohexomutase alpha/beta/alpha" evidence="9">
    <location>
        <begin position="352"/>
        <end position="473"/>
    </location>
</feature>
<dbReference type="InterPro" id="IPR016066">
    <property type="entry name" value="A-D-PHexomutase_CS"/>
</dbReference>
<dbReference type="InterPro" id="IPR016055">
    <property type="entry name" value="A-D-PHexomutase_a/b/a-I/II/III"/>
</dbReference>
<evidence type="ECO:0000313" key="11">
    <source>
        <dbReference type="Proteomes" id="UP000199455"/>
    </source>
</evidence>
<keyword evidence="3" id="KW-0597">Phosphoprotein</keyword>
<keyword evidence="6" id="KW-0413">Isomerase</keyword>
<dbReference type="InterPro" id="IPR036900">
    <property type="entry name" value="A-D-PHexomutase_C_sf"/>
</dbReference>
<dbReference type="PANTHER" id="PTHR45745">
    <property type="entry name" value="PHOSPHOMANNOMUTASE 45A"/>
    <property type="match status" value="1"/>
</dbReference>
<evidence type="ECO:0000256" key="4">
    <source>
        <dbReference type="ARBA" id="ARBA00022723"/>
    </source>
</evidence>
<dbReference type="GO" id="GO:0000287">
    <property type="term" value="F:magnesium ion binding"/>
    <property type="evidence" value="ECO:0007669"/>
    <property type="project" value="InterPro"/>
</dbReference>
<dbReference type="Gene3D" id="3.30.310.50">
    <property type="entry name" value="Alpha-D-phosphohexomutase, C-terminal domain"/>
    <property type="match status" value="1"/>
</dbReference>
<evidence type="ECO:0000259" key="8">
    <source>
        <dbReference type="Pfam" id="PF02879"/>
    </source>
</evidence>
<dbReference type="GO" id="GO:0005975">
    <property type="term" value="P:carbohydrate metabolic process"/>
    <property type="evidence" value="ECO:0007669"/>
    <property type="project" value="InterPro"/>
</dbReference>
<dbReference type="GO" id="GO:0006166">
    <property type="term" value="P:purine ribonucleoside salvage"/>
    <property type="evidence" value="ECO:0007669"/>
    <property type="project" value="TreeGrafter"/>
</dbReference>
<dbReference type="STRING" id="390242.SAMN04488024_101307"/>
<dbReference type="InterPro" id="IPR005844">
    <property type="entry name" value="A-D-PHexomutase_a/b/a-I"/>
</dbReference>
<dbReference type="InterPro" id="IPR005845">
    <property type="entry name" value="A-D-PHexomutase_a/b/a-II"/>
</dbReference>
<dbReference type="SUPFAM" id="SSF55957">
    <property type="entry name" value="Phosphoglucomutase, C-terminal domain"/>
    <property type="match status" value="1"/>
</dbReference>
<dbReference type="InterPro" id="IPR005841">
    <property type="entry name" value="Alpha-D-phosphohexomutase_SF"/>
</dbReference>
<evidence type="ECO:0000259" key="7">
    <source>
        <dbReference type="Pfam" id="PF02878"/>
    </source>
</evidence>
<dbReference type="AlphaFoldDB" id="A0A1G6J0U9"/>
<organism evidence="10 11">
    <name type="scientific">Pedobacter soli</name>
    <dbReference type="NCBI Taxonomy" id="390242"/>
    <lineage>
        <taxon>Bacteria</taxon>
        <taxon>Pseudomonadati</taxon>
        <taxon>Bacteroidota</taxon>
        <taxon>Sphingobacteriia</taxon>
        <taxon>Sphingobacteriales</taxon>
        <taxon>Sphingobacteriaceae</taxon>
        <taxon>Pedobacter</taxon>
    </lineage>
</organism>
<sequence length="605" mass="66617">MKINWFLTKLHALKFVQHQILNLKNSSMQAIDQATQATINQWLSGNYDENTKAEIQALVDNNATTELTDAFYKSLEFGTGGLRGIMGAGSNRINKYTIGTATQGLANYLNNKYPNEKIKVAIAHDSRNNSDYFAKITADVFSANGIHVYFFSALRPTPELSFAVRHFGCKSGVMLTASHNPKEYNGYKAYGADGGQFTSPDDKLVIDEVNKIKSIDEVKFDRIDANIQLIGEDVDKLYLDGITALSISPEAIKRQHDLKIVFSPIHGTGITLVPKALEQFGFTNVTIVEEQSKPDGNFPTVVYPNPEEKEALTLAMNKAKEIDADLVLATDPDADRVGIAVKDNNGEWVLLNGNQTGCLLINYLLSAWQESGKLDGNQFIVKTIVTSNLIEEIAKKKNVTYYNTLTGFKYIGQLMTELEGKKYFIGGGEESYGYLIGDLVRDKDAVVSAAFIAEMTAYYKDKGASLYNALLDMYVEYGLYKEDLVSLTKKGKTGAEEIKAMMVKFRENPPASLGGSPVSVLKDYELSQETDLATGKVTKLDYPTSDVLQFITADGSIVSARPSGTEPKIKFYCSVNAPLADRKDFEEVNAALGDKIKAVMTDLQA</sequence>
<comment type="similarity">
    <text evidence="2">Belongs to the phosphohexose mutase family.</text>
</comment>
<dbReference type="Proteomes" id="UP000199455">
    <property type="component" value="Unassembled WGS sequence"/>
</dbReference>
<dbReference type="PROSITE" id="PS00710">
    <property type="entry name" value="PGM_PMM"/>
    <property type="match status" value="1"/>
</dbReference>
<dbReference type="PANTHER" id="PTHR45745:SF1">
    <property type="entry name" value="PHOSPHOGLUCOMUTASE 2B-RELATED"/>
    <property type="match status" value="1"/>
</dbReference>
<accession>A0A1G6J0U9</accession>
<name>A0A1G6J0U9_9SPHI</name>
<dbReference type="Gene3D" id="3.40.120.10">
    <property type="entry name" value="Alpha-D-Glucose-1,6-Bisphosphate, subunit A, domain 3"/>
    <property type="match status" value="3"/>
</dbReference>
<evidence type="ECO:0000256" key="3">
    <source>
        <dbReference type="ARBA" id="ARBA00022553"/>
    </source>
</evidence>
<dbReference type="Pfam" id="PF02880">
    <property type="entry name" value="PGM_PMM_III"/>
    <property type="match status" value="1"/>
</dbReference>
<proteinExistence type="inferred from homology"/>
<evidence type="ECO:0000313" key="10">
    <source>
        <dbReference type="EMBL" id="SDC12310.1"/>
    </source>
</evidence>
<dbReference type="GO" id="GO:0008973">
    <property type="term" value="F:phosphopentomutase activity"/>
    <property type="evidence" value="ECO:0007669"/>
    <property type="project" value="TreeGrafter"/>
</dbReference>
<keyword evidence="5" id="KW-0460">Magnesium</keyword>
<keyword evidence="11" id="KW-1185">Reference proteome</keyword>
<dbReference type="Pfam" id="PF02878">
    <property type="entry name" value="PGM_PMM_I"/>
    <property type="match status" value="1"/>
</dbReference>
<dbReference type="PRINTS" id="PR00509">
    <property type="entry name" value="PGMPMM"/>
</dbReference>
<dbReference type="Pfam" id="PF02879">
    <property type="entry name" value="PGM_PMM_II"/>
    <property type="match status" value="1"/>
</dbReference>
<protein>
    <submittedName>
        <fullName evidence="10">Phosphoglucomutase</fullName>
    </submittedName>
</protein>
<dbReference type="SUPFAM" id="SSF53738">
    <property type="entry name" value="Phosphoglucomutase, first 3 domains"/>
    <property type="match status" value="3"/>
</dbReference>
<evidence type="ECO:0000256" key="5">
    <source>
        <dbReference type="ARBA" id="ARBA00022842"/>
    </source>
</evidence>
<evidence type="ECO:0000256" key="1">
    <source>
        <dbReference type="ARBA" id="ARBA00001946"/>
    </source>
</evidence>
<evidence type="ECO:0000256" key="2">
    <source>
        <dbReference type="ARBA" id="ARBA00010231"/>
    </source>
</evidence>
<feature type="domain" description="Alpha-D-phosphohexomutase alpha/beta/alpha" evidence="8">
    <location>
        <begin position="238"/>
        <end position="346"/>
    </location>
</feature>
<feature type="domain" description="Alpha-D-phosphohexomutase alpha/beta/alpha" evidence="7">
    <location>
        <begin position="76"/>
        <end position="214"/>
    </location>
</feature>
<evidence type="ECO:0000259" key="9">
    <source>
        <dbReference type="Pfam" id="PF02880"/>
    </source>
</evidence>
<dbReference type="CDD" id="cd05799">
    <property type="entry name" value="PGM2"/>
    <property type="match status" value="1"/>
</dbReference>
<dbReference type="EMBL" id="FMZH01000001">
    <property type="protein sequence ID" value="SDC12310.1"/>
    <property type="molecule type" value="Genomic_DNA"/>
</dbReference>
<gene>
    <name evidence="10" type="ORF">SAMN04488024_101307</name>
</gene>